<keyword evidence="4 8" id="KW-0121">Carboxypeptidase</keyword>
<dbReference type="GO" id="GO:0004185">
    <property type="term" value="F:serine-type carboxypeptidase activity"/>
    <property type="evidence" value="ECO:0007669"/>
    <property type="project" value="UniProtKB-UniRule"/>
</dbReference>
<protein>
    <recommendedName>
        <fullName evidence="8">Carboxypeptidase</fullName>
        <ecNumber evidence="8">3.4.16.-</ecNumber>
    </recommendedName>
</protein>
<dbReference type="PANTHER" id="PTHR11802">
    <property type="entry name" value="SERINE PROTEASE FAMILY S10 SERINE CARBOXYPEPTIDASE"/>
    <property type="match status" value="1"/>
</dbReference>
<dbReference type="PRINTS" id="PR00724">
    <property type="entry name" value="CRBOXYPTASEC"/>
</dbReference>
<dbReference type="GO" id="GO:0005576">
    <property type="term" value="C:extracellular region"/>
    <property type="evidence" value="ECO:0007669"/>
    <property type="project" value="UniProtKB-SubCell"/>
</dbReference>
<evidence type="ECO:0000313" key="9">
    <source>
        <dbReference type="EMBL" id="KAK7838058.1"/>
    </source>
</evidence>
<accession>A0AAW0KHC5</accession>
<keyword evidence="6 8" id="KW-0378">Hydrolase</keyword>
<keyword evidence="3" id="KW-0964">Secreted</keyword>
<dbReference type="GO" id="GO:0005773">
    <property type="term" value="C:vacuole"/>
    <property type="evidence" value="ECO:0007669"/>
    <property type="project" value="TreeGrafter"/>
</dbReference>
<dbReference type="PANTHER" id="PTHR11802:SF350">
    <property type="entry name" value="CARBOXYPEPTIDASE"/>
    <property type="match status" value="1"/>
</dbReference>
<dbReference type="EMBL" id="PKMF04000314">
    <property type="protein sequence ID" value="KAK7838058.1"/>
    <property type="molecule type" value="Genomic_DNA"/>
</dbReference>
<comment type="similarity">
    <text evidence="2 8">Belongs to the peptidase S10 family.</text>
</comment>
<keyword evidence="7" id="KW-0325">Glycoprotein</keyword>
<dbReference type="PROSITE" id="PS00131">
    <property type="entry name" value="CARBOXYPEPT_SER_SER"/>
    <property type="match status" value="1"/>
</dbReference>
<dbReference type="InterPro" id="IPR001563">
    <property type="entry name" value="Peptidase_S10"/>
</dbReference>
<comment type="caution">
    <text evidence="9">The sequence shown here is derived from an EMBL/GenBank/DDBJ whole genome shotgun (WGS) entry which is preliminary data.</text>
</comment>
<evidence type="ECO:0000256" key="2">
    <source>
        <dbReference type="ARBA" id="ARBA00009431"/>
    </source>
</evidence>
<keyword evidence="10" id="KW-1185">Reference proteome</keyword>
<comment type="subcellular location">
    <subcellularLocation>
        <location evidence="1">Secreted</location>
    </subcellularLocation>
</comment>
<dbReference type="SUPFAM" id="SSF53474">
    <property type="entry name" value="alpha/beta-Hydrolases"/>
    <property type="match status" value="1"/>
</dbReference>
<keyword evidence="8" id="KW-0732">Signal</keyword>
<evidence type="ECO:0000256" key="1">
    <source>
        <dbReference type="ARBA" id="ARBA00004613"/>
    </source>
</evidence>
<dbReference type="Pfam" id="PF00450">
    <property type="entry name" value="Peptidase_S10"/>
    <property type="match status" value="2"/>
</dbReference>
<evidence type="ECO:0000313" key="10">
    <source>
        <dbReference type="Proteomes" id="UP000237347"/>
    </source>
</evidence>
<proteinExistence type="inferred from homology"/>
<evidence type="ECO:0000256" key="5">
    <source>
        <dbReference type="ARBA" id="ARBA00022670"/>
    </source>
</evidence>
<evidence type="ECO:0000256" key="6">
    <source>
        <dbReference type="ARBA" id="ARBA00022801"/>
    </source>
</evidence>
<reference evidence="9 10" key="1">
    <citation type="journal article" date="2018" name="Sci. Data">
        <title>The draft genome sequence of cork oak.</title>
        <authorList>
            <person name="Ramos A.M."/>
            <person name="Usie A."/>
            <person name="Barbosa P."/>
            <person name="Barros P.M."/>
            <person name="Capote T."/>
            <person name="Chaves I."/>
            <person name="Simoes F."/>
            <person name="Abreu I."/>
            <person name="Carrasquinho I."/>
            <person name="Faro C."/>
            <person name="Guimaraes J.B."/>
            <person name="Mendonca D."/>
            <person name="Nobrega F."/>
            <person name="Rodrigues L."/>
            <person name="Saibo N.J.M."/>
            <person name="Varela M.C."/>
            <person name="Egas C."/>
            <person name="Matos J."/>
            <person name="Miguel C.M."/>
            <person name="Oliveira M.M."/>
            <person name="Ricardo C.P."/>
            <person name="Goncalves S."/>
        </authorList>
    </citation>
    <scope>NUCLEOTIDE SEQUENCE [LARGE SCALE GENOMIC DNA]</scope>
    <source>
        <strain evidence="10">cv. HL8</strain>
    </source>
</reference>
<evidence type="ECO:0000256" key="7">
    <source>
        <dbReference type="ARBA" id="ARBA00023180"/>
    </source>
</evidence>
<evidence type="ECO:0000256" key="3">
    <source>
        <dbReference type="ARBA" id="ARBA00022525"/>
    </source>
</evidence>
<gene>
    <name evidence="9" type="primary">SCPL48_1</name>
    <name evidence="9" type="ORF">CFP56_020289</name>
</gene>
<keyword evidence="5 8" id="KW-0645">Protease</keyword>
<dbReference type="InterPro" id="IPR018202">
    <property type="entry name" value="Ser_caboxypep_ser_AS"/>
</dbReference>
<dbReference type="PROSITE" id="PS00560">
    <property type="entry name" value="CARBOXYPEPT_SER_HIS"/>
    <property type="match status" value="1"/>
</dbReference>
<dbReference type="GO" id="GO:0006508">
    <property type="term" value="P:proteolysis"/>
    <property type="evidence" value="ECO:0007669"/>
    <property type="project" value="UniProtKB-KW"/>
</dbReference>
<sequence>MASTFIQLSLSFLLLLLTSPFSCAKHANNHHHLAEKLIRSLNLFPTDSIDIASPDPSFVAPKIVEKSFCFPSLNNSGVSVEDLGHHAGYYSLPHSKAARMFYLFFESRNKKEDPVVIWLTGGPGCGSELALFFENGPFHITNNLSLEWNNYGWDMASNIMFVDQPTGTGFSYTANNTSDIRSDEVGISNDLYDFLQAFFKEHPQFAKNKFYITGESYAGHFIPALATRIHQGNKAKEGIHIKLKGFAIGNGLTNPEIQYRSYTFIYMNLQLLYHYPLINHMELHCQALMAEKLSYDIRKKCIATNDDCYDFSTMVKFLNKELVRNALGVGNITFVSCSGPVYEAMRTDWAKNLAVGIPALLEDGIKVLVYAGEYDLMCNWLGNSRWVQALEWSGQKQYEASPTVPFVVDGAEAGLLKSHGPLTFLKVRDAGHLVPMDQPNVSLQMLRRWMKGKLTKSKAKHRGSPK</sequence>
<organism evidence="9 10">
    <name type="scientific">Quercus suber</name>
    <name type="common">Cork oak</name>
    <dbReference type="NCBI Taxonomy" id="58331"/>
    <lineage>
        <taxon>Eukaryota</taxon>
        <taxon>Viridiplantae</taxon>
        <taxon>Streptophyta</taxon>
        <taxon>Embryophyta</taxon>
        <taxon>Tracheophyta</taxon>
        <taxon>Spermatophyta</taxon>
        <taxon>Magnoliopsida</taxon>
        <taxon>eudicotyledons</taxon>
        <taxon>Gunneridae</taxon>
        <taxon>Pentapetalae</taxon>
        <taxon>rosids</taxon>
        <taxon>fabids</taxon>
        <taxon>Fagales</taxon>
        <taxon>Fagaceae</taxon>
        <taxon>Quercus</taxon>
    </lineage>
</organism>
<evidence type="ECO:0000256" key="8">
    <source>
        <dbReference type="RuleBase" id="RU361156"/>
    </source>
</evidence>
<feature type="chain" id="PRO_5043110325" description="Carboxypeptidase" evidence="8">
    <location>
        <begin position="25"/>
        <end position="466"/>
    </location>
</feature>
<dbReference type="Gene3D" id="3.40.50.1820">
    <property type="entry name" value="alpha/beta hydrolase"/>
    <property type="match status" value="1"/>
</dbReference>
<dbReference type="InterPro" id="IPR033124">
    <property type="entry name" value="Ser_caboxypep_his_AS"/>
</dbReference>
<dbReference type="AlphaFoldDB" id="A0AAW0KHC5"/>
<dbReference type="EC" id="3.4.16.-" evidence="8"/>
<feature type="signal peptide" evidence="8">
    <location>
        <begin position="1"/>
        <end position="24"/>
    </location>
</feature>
<dbReference type="Proteomes" id="UP000237347">
    <property type="component" value="Unassembled WGS sequence"/>
</dbReference>
<name>A0AAW0KHC5_QUESU</name>
<evidence type="ECO:0000256" key="4">
    <source>
        <dbReference type="ARBA" id="ARBA00022645"/>
    </source>
</evidence>
<dbReference type="InterPro" id="IPR029058">
    <property type="entry name" value="AB_hydrolase_fold"/>
</dbReference>